<organism evidence="1">
    <name type="scientific">Arundo donax</name>
    <name type="common">Giant reed</name>
    <name type="synonym">Donax arundinaceus</name>
    <dbReference type="NCBI Taxonomy" id="35708"/>
    <lineage>
        <taxon>Eukaryota</taxon>
        <taxon>Viridiplantae</taxon>
        <taxon>Streptophyta</taxon>
        <taxon>Embryophyta</taxon>
        <taxon>Tracheophyta</taxon>
        <taxon>Spermatophyta</taxon>
        <taxon>Magnoliopsida</taxon>
        <taxon>Liliopsida</taxon>
        <taxon>Poales</taxon>
        <taxon>Poaceae</taxon>
        <taxon>PACMAD clade</taxon>
        <taxon>Arundinoideae</taxon>
        <taxon>Arundineae</taxon>
        <taxon>Arundo</taxon>
    </lineage>
</organism>
<name>A0A0A8YZB1_ARUDO</name>
<reference evidence="1" key="2">
    <citation type="journal article" date="2015" name="Data Brief">
        <title>Shoot transcriptome of the giant reed, Arundo donax.</title>
        <authorList>
            <person name="Barrero R.A."/>
            <person name="Guerrero F.D."/>
            <person name="Moolhuijzen P."/>
            <person name="Goolsby J.A."/>
            <person name="Tidwell J."/>
            <person name="Bellgard S.E."/>
            <person name="Bellgard M.I."/>
        </authorList>
    </citation>
    <scope>NUCLEOTIDE SEQUENCE</scope>
    <source>
        <tissue evidence="1">Shoot tissue taken approximately 20 cm above the soil surface</tissue>
    </source>
</reference>
<accession>A0A0A8YZB1</accession>
<dbReference type="AlphaFoldDB" id="A0A0A8YZB1"/>
<protein>
    <submittedName>
        <fullName evidence="1">Uncharacterized protein</fullName>
    </submittedName>
</protein>
<sequence>MACSILHQPCGHCFLHKLHTLAHCAHNQQSRAWELY</sequence>
<reference evidence="1" key="1">
    <citation type="submission" date="2014-09" db="EMBL/GenBank/DDBJ databases">
        <authorList>
            <person name="Magalhaes I.L.F."/>
            <person name="Oliveira U."/>
            <person name="Santos F.R."/>
            <person name="Vidigal T.H.D.A."/>
            <person name="Brescovit A.D."/>
            <person name="Santos A.J."/>
        </authorList>
    </citation>
    <scope>NUCLEOTIDE SEQUENCE</scope>
    <source>
        <tissue evidence="1">Shoot tissue taken approximately 20 cm above the soil surface</tissue>
    </source>
</reference>
<proteinExistence type="predicted"/>
<evidence type="ECO:0000313" key="1">
    <source>
        <dbReference type="EMBL" id="JAD29825.1"/>
    </source>
</evidence>
<dbReference type="EMBL" id="GBRH01268070">
    <property type="protein sequence ID" value="JAD29825.1"/>
    <property type="molecule type" value="Transcribed_RNA"/>
</dbReference>